<feature type="compositionally biased region" description="Basic residues" evidence="6">
    <location>
        <begin position="704"/>
        <end position="716"/>
    </location>
</feature>
<dbReference type="PANTHER" id="PTHR12241">
    <property type="entry name" value="TUBULIN POLYGLUTAMYLASE"/>
    <property type="match status" value="1"/>
</dbReference>
<dbReference type="PANTHER" id="PTHR12241:SF161">
    <property type="entry name" value="TUBULIN POLYGLUTAMYLASE TTLL6"/>
    <property type="match status" value="1"/>
</dbReference>
<gene>
    <name evidence="7" type="ORF">BRAFLDRAFT_126017</name>
</gene>
<feature type="region of interest" description="Disordered" evidence="6">
    <location>
        <begin position="72"/>
        <end position="130"/>
    </location>
</feature>
<dbReference type="GO" id="GO:0016874">
    <property type="term" value="F:ligase activity"/>
    <property type="evidence" value="ECO:0007669"/>
    <property type="project" value="UniProtKB-KW"/>
</dbReference>
<feature type="region of interest" description="Disordered" evidence="6">
    <location>
        <begin position="142"/>
        <end position="218"/>
    </location>
</feature>
<dbReference type="eggNOG" id="KOG2158">
    <property type="taxonomic scope" value="Eukaryota"/>
</dbReference>
<accession>C3Y1Y2</accession>
<dbReference type="EMBL" id="GG666480">
    <property type="protein sequence ID" value="EEN65872.1"/>
    <property type="molecule type" value="Genomic_DNA"/>
</dbReference>
<feature type="compositionally biased region" description="Polar residues" evidence="6">
    <location>
        <begin position="881"/>
        <end position="895"/>
    </location>
</feature>
<feature type="region of interest" description="Disordered" evidence="6">
    <location>
        <begin position="909"/>
        <end position="936"/>
    </location>
</feature>
<dbReference type="PROSITE" id="PS51221">
    <property type="entry name" value="TTL"/>
    <property type="match status" value="1"/>
</dbReference>
<reference evidence="7" key="1">
    <citation type="journal article" date="2008" name="Nature">
        <title>The amphioxus genome and the evolution of the chordate karyotype.</title>
        <authorList>
            <consortium name="US DOE Joint Genome Institute (JGI-PGF)"/>
            <person name="Putnam N.H."/>
            <person name="Butts T."/>
            <person name="Ferrier D.E.K."/>
            <person name="Furlong R.F."/>
            <person name="Hellsten U."/>
            <person name="Kawashima T."/>
            <person name="Robinson-Rechavi M."/>
            <person name="Shoguchi E."/>
            <person name="Terry A."/>
            <person name="Yu J.-K."/>
            <person name="Benito-Gutierrez E.L."/>
            <person name="Dubchak I."/>
            <person name="Garcia-Fernandez J."/>
            <person name="Gibson-Brown J.J."/>
            <person name="Grigoriev I.V."/>
            <person name="Horton A.C."/>
            <person name="de Jong P.J."/>
            <person name="Jurka J."/>
            <person name="Kapitonov V.V."/>
            <person name="Kohara Y."/>
            <person name="Kuroki Y."/>
            <person name="Lindquist E."/>
            <person name="Lucas S."/>
            <person name="Osoegawa K."/>
            <person name="Pennacchio L.A."/>
            <person name="Salamov A.A."/>
            <person name="Satou Y."/>
            <person name="Sauka-Spengler T."/>
            <person name="Schmutz J."/>
            <person name="Shin-I T."/>
            <person name="Toyoda A."/>
            <person name="Bronner-Fraser M."/>
            <person name="Fujiyama A."/>
            <person name="Holland L.Z."/>
            <person name="Holland P.W.H."/>
            <person name="Satoh N."/>
            <person name="Rokhsar D.S."/>
        </authorList>
    </citation>
    <scope>NUCLEOTIDE SEQUENCE [LARGE SCALE GENOMIC DNA]</scope>
    <source>
        <strain evidence="7">S238N-H82</strain>
        <tissue evidence="7">Testes</tissue>
    </source>
</reference>
<dbReference type="GO" id="GO:0005524">
    <property type="term" value="F:ATP binding"/>
    <property type="evidence" value="ECO:0007669"/>
    <property type="project" value="UniProtKB-KW"/>
</dbReference>
<keyword evidence="4" id="KW-0547">Nucleotide-binding</keyword>
<comment type="similarity">
    <text evidence="1">Belongs to the tubulin--tyrosine ligase family.</text>
</comment>
<evidence type="ECO:0000256" key="4">
    <source>
        <dbReference type="ARBA" id="ARBA00022741"/>
    </source>
</evidence>
<keyword evidence="2" id="KW-0436">Ligase</keyword>
<evidence type="ECO:0000256" key="6">
    <source>
        <dbReference type="SAM" id="MobiDB-lite"/>
    </source>
</evidence>
<feature type="region of interest" description="Disordered" evidence="6">
    <location>
        <begin position="648"/>
        <end position="718"/>
    </location>
</feature>
<dbReference type="SUPFAM" id="SSF56059">
    <property type="entry name" value="Glutathione synthetase ATP-binding domain-like"/>
    <property type="match status" value="1"/>
</dbReference>
<dbReference type="Gene3D" id="3.30.470.20">
    <property type="entry name" value="ATP-grasp fold, B domain"/>
    <property type="match status" value="1"/>
</dbReference>
<evidence type="ECO:0000256" key="2">
    <source>
        <dbReference type="ARBA" id="ARBA00022598"/>
    </source>
</evidence>
<feature type="region of interest" description="Disordered" evidence="6">
    <location>
        <begin position="1143"/>
        <end position="1170"/>
    </location>
</feature>
<dbReference type="GO" id="GO:0005874">
    <property type="term" value="C:microtubule"/>
    <property type="evidence" value="ECO:0007669"/>
    <property type="project" value="UniProtKB-KW"/>
</dbReference>
<name>C3Y1Y2_BRAFL</name>
<feature type="compositionally biased region" description="Polar residues" evidence="6">
    <location>
        <begin position="916"/>
        <end position="930"/>
    </location>
</feature>
<dbReference type="AlphaFoldDB" id="C3Y1Y2"/>
<proteinExistence type="inferred from homology"/>
<sequence>MPMVNLTVKGRKMHYEEELRQLMGRPFYLPPLQPDKTATKPQCPVCATRNVYVTGQTKEKIVLPTIKPSFKMVKKPDDIDDDVSEADENDDKKEDSDSDDENYNDSDHNNNDNDSDSDDDDDIVQDDIIPRGTISSISRLSLNDKPGLHVDDDGVIRGRIVDDDDDDDDDDEDQDQDEEVDGEGYGELEDAGEAEGEGEGEEEEGEGEGGASGADEVEEKVEIQPIIVKKKKKKKKRWIGISTVNCKYESVRRVARRFGIREVGEDEDWSLYWTDYSVSLERVMEMKRFQKINHFPGMSEICRKDLLARNMNRLYKLFPKEYSVFPKSWCMPADYGDFQAYCRQKKNKTFICKPDSGCQGRGIFLSKNAKDIKPGDHMTCQVYISKPFLIDSFKFDLRIYVLVTSCDPLRVYVFRDGLGRFATKSYTEPSNHNLDQVCMHLTNYAINKHSDDFIRDDECGSKRRITTINEWLEEHCYDVQKMWDDIDDVIIKTLISAHPILKHNYRTCFPNHIKGSACFEILGFDIILDRKLKPWLLEVNHSPSFHTDAPLDKEIKEALLYDTLNMLNLTAFDRRRCIEEDRRRVKERLLKKGRGRVEESPESRAIIQDQIQRYEDSHLNGFRRIYPCNNMERYEKFFEHSGSLFQETSASRARQEAARQQREEIRQKQEKMDALLKKPSKKPEEKKGPDGMRPESPKNEVKKKQVIRRPLTRKMTHREQVVLQKNLAKEPEPLDTRVPLDITEEEELERISGMLQRDNLVRGLGVVEHVYRLLHCTPGTTGYLKTAAERQYNSQKGGGFAVAKFLQDVIKQSCLKSQFGSNPAVEACVESVVKSAMDRQQGRQGLEQQDINKLCVVKKAEMTAQTGSRCPSVLGRKSHNQSRTASSQSVQYDNQTDSLDHRLSHEAQGVPAGDLNKTNLSQNNQNQSGAVQPGMPSTVRGTATMNGTMTLSQWPQTRAAGGRTLGQVMSSGVHSNIPPSQSSTLLARTRYIPRKGYYASRNSVTTTVVPEHEWKHISSLMESETTTATSMAPRTTLAMRAVNTGGQKWSSSDSAVSVSSGRRIVSATGQREGGTSASRLKLGASLVPYNSQSLGTTPPSTGYHSSGSSGGLYTFPNLMKVSPSQASVNLSVVSGPAPVAHRPELVPAVGGRDKDSPGGGTPNRQGGEVGFLRSTRSQRIRGATNNLRIKQLEMRENHAVVLS</sequence>
<evidence type="ECO:0000313" key="7">
    <source>
        <dbReference type="EMBL" id="EEN65872.1"/>
    </source>
</evidence>
<dbReference type="Pfam" id="PF03133">
    <property type="entry name" value="TTL"/>
    <property type="match status" value="1"/>
</dbReference>
<evidence type="ECO:0000256" key="1">
    <source>
        <dbReference type="ARBA" id="ARBA00006820"/>
    </source>
</evidence>
<dbReference type="FunFam" id="3.30.470.20:FF:000009">
    <property type="entry name" value="tubulin polyglutamylase TTLL5 isoform X1"/>
    <property type="match status" value="1"/>
</dbReference>
<feature type="region of interest" description="Disordered" evidence="6">
    <location>
        <begin position="866"/>
        <end position="895"/>
    </location>
</feature>
<feature type="compositionally biased region" description="Acidic residues" evidence="6">
    <location>
        <begin position="113"/>
        <end position="125"/>
    </location>
</feature>
<protein>
    <submittedName>
        <fullName evidence="7">Uncharacterized protein</fullName>
    </submittedName>
</protein>
<evidence type="ECO:0000256" key="3">
    <source>
        <dbReference type="ARBA" id="ARBA00022701"/>
    </source>
</evidence>
<feature type="compositionally biased region" description="Acidic residues" evidence="6">
    <location>
        <begin position="162"/>
        <end position="207"/>
    </location>
</feature>
<keyword evidence="5" id="KW-0067">ATP-binding</keyword>
<feature type="compositionally biased region" description="Basic and acidic residues" evidence="6">
    <location>
        <begin position="146"/>
        <end position="161"/>
    </location>
</feature>
<organism>
    <name type="scientific">Branchiostoma floridae</name>
    <name type="common">Florida lancelet</name>
    <name type="synonym">Amphioxus</name>
    <dbReference type="NCBI Taxonomy" id="7739"/>
    <lineage>
        <taxon>Eukaryota</taxon>
        <taxon>Metazoa</taxon>
        <taxon>Chordata</taxon>
        <taxon>Cephalochordata</taxon>
        <taxon>Leptocardii</taxon>
        <taxon>Amphioxiformes</taxon>
        <taxon>Branchiostomatidae</taxon>
        <taxon>Branchiostoma</taxon>
    </lineage>
</organism>
<dbReference type="InParanoid" id="C3Y1Y2"/>
<feature type="compositionally biased region" description="Acidic residues" evidence="6">
    <location>
        <begin position="78"/>
        <end position="89"/>
    </location>
</feature>
<evidence type="ECO:0000256" key="5">
    <source>
        <dbReference type="ARBA" id="ARBA00022840"/>
    </source>
</evidence>
<feature type="compositionally biased region" description="Basic and acidic residues" evidence="6">
    <location>
        <begin position="653"/>
        <end position="703"/>
    </location>
</feature>
<keyword evidence="3" id="KW-0493">Microtubule</keyword>
<dbReference type="InterPro" id="IPR004344">
    <property type="entry name" value="TTL/TTLL_fam"/>
</dbReference>